<dbReference type="Proteomes" id="UP000429607">
    <property type="component" value="Unassembled WGS sequence"/>
</dbReference>
<accession>A0A6A3MI02</accession>
<evidence type="ECO:0000313" key="4">
    <source>
        <dbReference type="Proteomes" id="UP000429607"/>
    </source>
</evidence>
<reference evidence="4 6" key="1">
    <citation type="submission" date="2018-09" db="EMBL/GenBank/DDBJ databases">
        <title>Genomic investigation of the strawberry pathogen Phytophthora fragariae indicates pathogenicity is determined by transcriptional variation in three key races.</title>
        <authorList>
            <person name="Adams T.M."/>
            <person name="Armitage A.D."/>
            <person name="Sobczyk M.K."/>
            <person name="Bates H.J."/>
            <person name="Dunwell J.M."/>
            <person name="Nellist C.F."/>
            <person name="Harrison R.J."/>
        </authorList>
    </citation>
    <scope>NUCLEOTIDE SEQUENCE [LARGE SCALE GENOMIC DNA]</scope>
    <source>
        <strain evidence="2 4">SCRP249</strain>
        <strain evidence="1 6">SCRP324</strain>
        <strain evidence="3 5">SCRP333</strain>
    </source>
</reference>
<evidence type="ECO:0000313" key="3">
    <source>
        <dbReference type="EMBL" id="KAE9341530.1"/>
    </source>
</evidence>
<dbReference type="EMBL" id="QXFT01000528">
    <property type="protein sequence ID" value="KAE9341530.1"/>
    <property type="molecule type" value="Genomic_DNA"/>
</dbReference>
<dbReference type="EMBL" id="QXFV01000516">
    <property type="protein sequence ID" value="KAE9035294.1"/>
    <property type="molecule type" value="Genomic_DNA"/>
</dbReference>
<name>A0A6A3MI02_9STRA</name>
<dbReference type="Proteomes" id="UP000434957">
    <property type="component" value="Unassembled WGS sequence"/>
</dbReference>
<dbReference type="Proteomes" id="UP000435112">
    <property type="component" value="Unassembled WGS sequence"/>
</dbReference>
<dbReference type="EMBL" id="QXFU01000527">
    <property type="protein sequence ID" value="KAE9031136.1"/>
    <property type="molecule type" value="Genomic_DNA"/>
</dbReference>
<organism evidence="1 6">
    <name type="scientific">Phytophthora rubi</name>
    <dbReference type="NCBI Taxonomy" id="129364"/>
    <lineage>
        <taxon>Eukaryota</taxon>
        <taxon>Sar</taxon>
        <taxon>Stramenopiles</taxon>
        <taxon>Oomycota</taxon>
        <taxon>Peronosporomycetes</taxon>
        <taxon>Peronosporales</taxon>
        <taxon>Peronosporaceae</taxon>
        <taxon>Phytophthora</taxon>
    </lineage>
</organism>
<dbReference type="AlphaFoldDB" id="A0A6A3MI02"/>
<keyword evidence="5" id="KW-1185">Reference proteome</keyword>
<proteinExistence type="predicted"/>
<evidence type="ECO:0000313" key="1">
    <source>
        <dbReference type="EMBL" id="KAE9031136.1"/>
    </source>
</evidence>
<evidence type="ECO:0000313" key="2">
    <source>
        <dbReference type="EMBL" id="KAE9035294.1"/>
    </source>
</evidence>
<evidence type="ECO:0000313" key="5">
    <source>
        <dbReference type="Proteomes" id="UP000434957"/>
    </source>
</evidence>
<gene>
    <name evidence="2" type="ORF">PR001_g9374</name>
    <name evidence="1" type="ORF">PR002_g9719</name>
    <name evidence="3" type="ORF">PR003_g9947</name>
</gene>
<evidence type="ECO:0000313" key="6">
    <source>
        <dbReference type="Proteomes" id="UP000435112"/>
    </source>
</evidence>
<protein>
    <submittedName>
        <fullName evidence="1">Uncharacterized protein</fullName>
    </submittedName>
</protein>
<comment type="caution">
    <text evidence="1">The sequence shown here is derived from an EMBL/GenBank/DDBJ whole genome shotgun (WGS) entry which is preliminary data.</text>
</comment>
<sequence length="55" mass="5948">MLNSPPTSFKFSVFCEFAIVFSTASAIVSPAIDVSCMSSSVYISLQSRASHKEKL</sequence>